<dbReference type="EMBL" id="PP848306">
    <property type="protein sequence ID" value="XCG99115.1"/>
    <property type="molecule type" value="Genomic_DNA"/>
</dbReference>
<protein>
    <submittedName>
        <fullName evidence="2">Uncharacterized protein</fullName>
    </submittedName>
</protein>
<evidence type="ECO:0000313" key="2">
    <source>
        <dbReference type="EMBL" id="XCG99115.1"/>
    </source>
</evidence>
<evidence type="ECO:0000256" key="1">
    <source>
        <dbReference type="SAM" id="MobiDB-lite"/>
    </source>
</evidence>
<name>A0AAU8EJR3_9CAUD</name>
<feature type="region of interest" description="Disordered" evidence="1">
    <location>
        <begin position="1"/>
        <end position="31"/>
    </location>
</feature>
<gene>
    <name evidence="2" type="ORF">PE1_38</name>
</gene>
<accession>A0AAU8EJR3</accession>
<reference evidence="2" key="1">
    <citation type="submission" date="2024-05" db="EMBL/GenBank/DDBJ databases">
        <title>Complete genome of the Pseudomonas phage vB_PaeM_PE1.</title>
        <authorList>
            <person name="Pires D.P."/>
            <person name="Meneses L."/>
            <person name="Azeredo J."/>
            <person name="Santos S.B."/>
        </authorList>
    </citation>
    <scope>NUCLEOTIDE SEQUENCE</scope>
</reference>
<feature type="compositionally biased region" description="Polar residues" evidence="1">
    <location>
        <begin position="1"/>
        <end position="20"/>
    </location>
</feature>
<organism evidence="2">
    <name type="scientific">Pseudomonas phage vB_PaeM_PE1</name>
    <dbReference type="NCBI Taxonomy" id="3161145"/>
    <lineage>
        <taxon>Viruses</taxon>
        <taxon>Duplodnaviria</taxon>
        <taxon>Heunggongvirae</taxon>
        <taxon>Uroviricota</taxon>
        <taxon>Caudoviricetes</taxon>
        <taxon>Lindbergviridae</taxon>
        <taxon>Pbunavirus</taxon>
    </lineage>
</organism>
<proteinExistence type="predicted"/>
<sequence>MPATANQRANTTDVHTTQAPVSRRASGPMTKTVAARTIAPPQMMKPARPLVMSTQNFFIFRFLRLRDGGDLKLCAAENINDDFPERRNRPLVTVEVGFRIDAQRHIGSGRPFMNTAFPHESRHAAVTERIRSVRNVRRHRILLPGVDNKSLPLAQTYRAHRIPAATAASLASRRVFITFVSHFAEASRAILVIVDVLHRSNQYQRLEIESMIVDGRVIEAKPARQLRVPNMEAPCRELDLNEPQAVQRDLVLHRVMDGAHG</sequence>